<feature type="transmembrane region" description="Helical" evidence="7">
    <location>
        <begin position="238"/>
        <end position="255"/>
    </location>
</feature>
<accession>A0A9X3E575</accession>
<evidence type="ECO:0000313" key="8">
    <source>
        <dbReference type="EMBL" id="MCX5572079.1"/>
    </source>
</evidence>
<organism evidence="8 9">
    <name type="scientific">Kaistia nematophila</name>
    <dbReference type="NCBI Taxonomy" id="2994654"/>
    <lineage>
        <taxon>Bacteria</taxon>
        <taxon>Pseudomonadati</taxon>
        <taxon>Pseudomonadota</taxon>
        <taxon>Alphaproteobacteria</taxon>
        <taxon>Hyphomicrobiales</taxon>
        <taxon>Kaistiaceae</taxon>
        <taxon>Kaistia</taxon>
    </lineage>
</organism>
<dbReference type="PANTHER" id="PTHR34857:SF2">
    <property type="entry name" value="SLL0384 PROTEIN"/>
    <property type="match status" value="1"/>
</dbReference>
<evidence type="ECO:0000256" key="2">
    <source>
        <dbReference type="ARBA" id="ARBA00008564"/>
    </source>
</evidence>
<reference evidence="8" key="1">
    <citation type="submission" date="2022-11" db="EMBL/GenBank/DDBJ databases">
        <title>Biodiversity and phylogenetic relationships of bacteria.</title>
        <authorList>
            <person name="Machado R.A.R."/>
            <person name="Bhat A."/>
            <person name="Loulou A."/>
            <person name="Kallel S."/>
        </authorList>
    </citation>
    <scope>NUCLEOTIDE SEQUENCE</scope>
    <source>
        <strain evidence="8">K-TC2</strain>
    </source>
</reference>
<comment type="similarity">
    <text evidence="2">Belongs to the CbiQ family.</text>
</comment>
<protein>
    <submittedName>
        <fullName evidence="8">Cobalt ECF transporter T component CbiQ</fullName>
    </submittedName>
</protein>
<sequence>MSGKASAAAIFAENRDVGPLASIDPRVRLAAAITFLALLALLHSAAALVAAAFAALAVAVFARLPLKPTLRRLTAVEGFLLFLLLTLPLTMPGHAVFSLFGLPVSEEGLRRAIVIIVRVNAGVLMAAALLSTMGTMRLAGAMSGIGIPLRIAHLFQLTVRYVAVFHEEYARLRRAMRARGFRAGSNRHSWRSLGHLLGMLVLRSAERSERVAWAMRARGFSGRFPAFVQRRLERADHLFILFWPVLLIALAWLEFS</sequence>
<proteinExistence type="inferred from homology"/>
<dbReference type="GO" id="GO:0006824">
    <property type="term" value="P:cobalt ion transport"/>
    <property type="evidence" value="ECO:0007669"/>
    <property type="project" value="InterPro"/>
</dbReference>
<keyword evidence="9" id="KW-1185">Reference proteome</keyword>
<feature type="transmembrane region" description="Helical" evidence="7">
    <location>
        <begin position="29"/>
        <end position="62"/>
    </location>
</feature>
<dbReference type="EMBL" id="JAPKNK010000014">
    <property type="protein sequence ID" value="MCX5572079.1"/>
    <property type="molecule type" value="Genomic_DNA"/>
</dbReference>
<evidence type="ECO:0000256" key="4">
    <source>
        <dbReference type="ARBA" id="ARBA00022692"/>
    </source>
</evidence>
<comment type="subcellular location">
    <subcellularLocation>
        <location evidence="1">Cell membrane</location>
        <topology evidence="1">Multi-pass membrane protein</topology>
    </subcellularLocation>
</comment>
<evidence type="ECO:0000256" key="3">
    <source>
        <dbReference type="ARBA" id="ARBA00022475"/>
    </source>
</evidence>
<keyword evidence="6 7" id="KW-0472">Membrane</keyword>
<feature type="transmembrane region" description="Helical" evidence="7">
    <location>
        <begin position="74"/>
        <end position="100"/>
    </location>
</feature>
<dbReference type="InterPro" id="IPR012809">
    <property type="entry name" value="ECF_CbiQ"/>
</dbReference>
<dbReference type="RefSeq" id="WP_266341041.1">
    <property type="nucleotide sequence ID" value="NZ_JAPKNK010000014.1"/>
</dbReference>
<feature type="transmembrane region" description="Helical" evidence="7">
    <location>
        <begin position="112"/>
        <end position="133"/>
    </location>
</feature>
<dbReference type="AlphaFoldDB" id="A0A9X3E575"/>
<dbReference type="Proteomes" id="UP001144805">
    <property type="component" value="Unassembled WGS sequence"/>
</dbReference>
<dbReference type="NCBIfam" id="TIGR02454">
    <property type="entry name" value="ECF_T_CbiQ"/>
    <property type="match status" value="1"/>
</dbReference>
<name>A0A9X3E575_9HYPH</name>
<keyword evidence="3" id="KW-1003">Cell membrane</keyword>
<evidence type="ECO:0000256" key="5">
    <source>
        <dbReference type="ARBA" id="ARBA00022989"/>
    </source>
</evidence>
<dbReference type="Pfam" id="PF02361">
    <property type="entry name" value="CbiQ"/>
    <property type="match status" value="1"/>
</dbReference>
<evidence type="ECO:0000256" key="7">
    <source>
        <dbReference type="SAM" id="Phobius"/>
    </source>
</evidence>
<dbReference type="InterPro" id="IPR051611">
    <property type="entry name" value="ECF_transporter_component"/>
</dbReference>
<evidence type="ECO:0000313" key="9">
    <source>
        <dbReference type="Proteomes" id="UP001144805"/>
    </source>
</evidence>
<dbReference type="GO" id="GO:0043190">
    <property type="term" value="C:ATP-binding cassette (ABC) transporter complex"/>
    <property type="evidence" value="ECO:0007669"/>
    <property type="project" value="InterPro"/>
</dbReference>
<keyword evidence="4 7" id="KW-0812">Transmembrane</keyword>
<comment type="caution">
    <text evidence="8">The sequence shown here is derived from an EMBL/GenBank/DDBJ whole genome shotgun (WGS) entry which is preliminary data.</text>
</comment>
<dbReference type="InterPro" id="IPR003339">
    <property type="entry name" value="ABC/ECF_trnsptr_transmembrane"/>
</dbReference>
<evidence type="ECO:0000256" key="6">
    <source>
        <dbReference type="ARBA" id="ARBA00023136"/>
    </source>
</evidence>
<gene>
    <name evidence="8" type="primary">cbiQ</name>
    <name evidence="8" type="ORF">OSH07_22950</name>
</gene>
<keyword evidence="5 7" id="KW-1133">Transmembrane helix</keyword>
<dbReference type="PANTHER" id="PTHR34857">
    <property type="entry name" value="SLL0384 PROTEIN"/>
    <property type="match status" value="1"/>
</dbReference>
<evidence type="ECO:0000256" key="1">
    <source>
        <dbReference type="ARBA" id="ARBA00004651"/>
    </source>
</evidence>
<dbReference type="CDD" id="cd16914">
    <property type="entry name" value="EcfT"/>
    <property type="match status" value="1"/>
</dbReference>